<dbReference type="AlphaFoldDB" id="A0A8H3ZJT0"/>
<feature type="domain" description="Heterokaryon incompatibility" evidence="1">
    <location>
        <begin position="74"/>
        <end position="205"/>
    </location>
</feature>
<evidence type="ECO:0000259" key="1">
    <source>
        <dbReference type="Pfam" id="PF06985"/>
    </source>
</evidence>
<keyword evidence="3" id="KW-1185">Reference proteome</keyword>
<proteinExistence type="predicted"/>
<dbReference type="PANTHER" id="PTHR24148:SF64">
    <property type="entry name" value="HETEROKARYON INCOMPATIBILITY DOMAIN-CONTAINING PROTEIN"/>
    <property type="match status" value="1"/>
</dbReference>
<dbReference type="Proteomes" id="UP000434172">
    <property type="component" value="Unassembled WGS sequence"/>
</dbReference>
<organism evidence="2 3">
    <name type="scientific">Colletotrichum asianum</name>
    <dbReference type="NCBI Taxonomy" id="702518"/>
    <lineage>
        <taxon>Eukaryota</taxon>
        <taxon>Fungi</taxon>
        <taxon>Dikarya</taxon>
        <taxon>Ascomycota</taxon>
        <taxon>Pezizomycotina</taxon>
        <taxon>Sordariomycetes</taxon>
        <taxon>Hypocreomycetidae</taxon>
        <taxon>Glomerellales</taxon>
        <taxon>Glomerellaceae</taxon>
        <taxon>Colletotrichum</taxon>
        <taxon>Colletotrichum gloeosporioides species complex</taxon>
    </lineage>
</organism>
<reference evidence="2 3" key="1">
    <citation type="submission" date="2019-12" db="EMBL/GenBank/DDBJ databases">
        <title>A genome sequence resource for the geographically widespread anthracnose pathogen Colletotrichum asianum.</title>
        <authorList>
            <person name="Meng Y."/>
        </authorList>
    </citation>
    <scope>NUCLEOTIDE SEQUENCE [LARGE SCALE GENOMIC DNA]</scope>
    <source>
        <strain evidence="2 3">ICMP 18580</strain>
    </source>
</reference>
<name>A0A8H3ZJT0_9PEZI</name>
<dbReference type="InterPro" id="IPR010730">
    <property type="entry name" value="HET"/>
</dbReference>
<comment type="caution">
    <text evidence="2">The sequence shown here is derived from an EMBL/GenBank/DDBJ whole genome shotgun (WGS) entry which is preliminary data.</text>
</comment>
<dbReference type="OrthoDB" id="4805701at2759"/>
<sequence length="618" mass="69799">MSKLSALWCEEHPDDLRCVECKLLLGPDALVRTLRVVNSDAVATTPNLSRVYDSISKKIMVFDRHLRCMKNVNFVTISHVWDPEVSDVQNHGHSTNAVTDEKIALKVVSSAKSIYESLEEETGSSVEMWYDYLSVPQWHDPLKMKILSLIPKIFQHSRFTLVVMEDVTAKVLARLRDGKSLEERVSGITGVCNAKWFSRVWTMMEFVRANHLRVMIHGHQIQPDVKDVFIQEIRQAWKTSIREVGNVHILEKDYAKLGENIVPWNLGKPEEARMIIKEGKRLDLGMAFSLLCRRGCRSQKDFFYALLGLIGPEFSELPSDNLEEASRIVQKACLASGDMSPLLMTPGDGPGADSTSVKRQGYFDAATFNLGPRTEDPLYPVQFESVSERPRLTLSKIGEVFWTERAPRQGPNLEGFWMHIYHALNLIGPIVEEFVKALGGRWFHLPESILEAILHDEERRNKLAKLLTTCYNLGLKGHERPPPELTTEIGNLMYILQTPPWVGANVLPQIHHVYALGGTVHGDMRHQGWLIAAQCPTCRRNFVYRAAIYNQRSEAFGAIAYRIPGLRYSKYTTSPEGVGILVKEGRIVGRLLWATPACACPPVIETVTVSLNMFAMPL</sequence>
<dbReference type="EMBL" id="WOWK01000171">
    <property type="protein sequence ID" value="KAF0316106.1"/>
    <property type="molecule type" value="Genomic_DNA"/>
</dbReference>
<protein>
    <recommendedName>
        <fullName evidence="1">Heterokaryon incompatibility domain-containing protein</fullName>
    </recommendedName>
</protein>
<evidence type="ECO:0000313" key="2">
    <source>
        <dbReference type="EMBL" id="KAF0316106.1"/>
    </source>
</evidence>
<accession>A0A8H3ZJT0</accession>
<dbReference type="InterPro" id="IPR052895">
    <property type="entry name" value="HetReg/Transcr_Mod"/>
</dbReference>
<gene>
    <name evidence="2" type="ORF">GQ607_016644</name>
</gene>
<evidence type="ECO:0000313" key="3">
    <source>
        <dbReference type="Proteomes" id="UP000434172"/>
    </source>
</evidence>
<dbReference type="PANTHER" id="PTHR24148">
    <property type="entry name" value="ANKYRIN REPEAT DOMAIN-CONTAINING PROTEIN 39 HOMOLOG-RELATED"/>
    <property type="match status" value="1"/>
</dbReference>
<dbReference type="Pfam" id="PF06985">
    <property type="entry name" value="HET"/>
    <property type="match status" value="1"/>
</dbReference>